<organism evidence="1 2">
    <name type="scientific">Pantoea rodasii</name>
    <dbReference type="NCBI Taxonomy" id="1076549"/>
    <lineage>
        <taxon>Bacteria</taxon>
        <taxon>Pseudomonadati</taxon>
        <taxon>Pseudomonadota</taxon>
        <taxon>Gammaproteobacteria</taxon>
        <taxon>Enterobacterales</taxon>
        <taxon>Erwiniaceae</taxon>
        <taxon>Pantoea</taxon>
    </lineage>
</organism>
<reference evidence="1 2" key="1">
    <citation type="submission" date="2017-11" db="EMBL/GenBank/DDBJ databases">
        <title>The genome sequence of Pantoea rodasii DSM 26611.</title>
        <authorList>
            <person name="Gao J."/>
            <person name="Mao X."/>
            <person name="Sun J."/>
        </authorList>
    </citation>
    <scope>NUCLEOTIDE SEQUENCE [LARGE SCALE GENOMIC DNA]</scope>
    <source>
        <strain evidence="1 2">DSM 26611</strain>
    </source>
</reference>
<gene>
    <name evidence="1" type="ORF">PRCB_18355</name>
</gene>
<dbReference type="EMBL" id="PIQI01000025">
    <property type="protein sequence ID" value="PJZ04226.1"/>
    <property type="molecule type" value="Genomic_DNA"/>
</dbReference>
<sequence>MILKLTEVELVALVGRRFASTGDFAGASVTTILEVRIQNGRQLVVHELYGRQRKTPLTVFMLRFPYALS</sequence>
<proteinExistence type="predicted"/>
<keyword evidence="2" id="KW-1185">Reference proteome</keyword>
<evidence type="ECO:0000313" key="2">
    <source>
        <dbReference type="Proteomes" id="UP000232062"/>
    </source>
</evidence>
<comment type="caution">
    <text evidence="1">The sequence shown here is derived from an EMBL/GenBank/DDBJ whole genome shotgun (WGS) entry which is preliminary data.</text>
</comment>
<protein>
    <submittedName>
        <fullName evidence="1">Uncharacterized protein</fullName>
    </submittedName>
</protein>
<dbReference type="AlphaFoldDB" id="A0A2M9W9L0"/>
<name>A0A2M9W9L0_9GAMM</name>
<accession>A0A2M9W9L0</accession>
<dbReference type="Proteomes" id="UP000232062">
    <property type="component" value="Unassembled WGS sequence"/>
</dbReference>
<evidence type="ECO:0000313" key="1">
    <source>
        <dbReference type="EMBL" id="PJZ04226.1"/>
    </source>
</evidence>